<dbReference type="GO" id="GO:0005960">
    <property type="term" value="C:glycine cleavage complex"/>
    <property type="evidence" value="ECO:0007669"/>
    <property type="project" value="InterPro"/>
</dbReference>
<dbReference type="GO" id="GO:0019464">
    <property type="term" value="P:glycine decarboxylation via glycine cleavage system"/>
    <property type="evidence" value="ECO:0007669"/>
    <property type="project" value="UniProtKB-UniRule"/>
</dbReference>
<dbReference type="RefSeq" id="WP_072284734.1">
    <property type="nucleotide sequence ID" value="NZ_CP015519.1"/>
</dbReference>
<dbReference type="SUPFAM" id="SSF51230">
    <property type="entry name" value="Single hybrid motif"/>
    <property type="match status" value="1"/>
</dbReference>
<comment type="subunit">
    <text evidence="3">The glycine cleavage system is composed of four proteins: P, T, L and H.</text>
</comment>
<reference evidence="5 6" key="1">
    <citation type="journal article" date="2017" name="Genome Announc.">
        <title>Complete Genome Sequences of Two Acetylene-Fermenting Pelobacter acetylenicus Strains.</title>
        <authorList>
            <person name="Sutton J.M."/>
            <person name="Baesman S.M."/>
            <person name="Fierst J.L."/>
            <person name="Poret-Peterson A.T."/>
            <person name="Oremland R.S."/>
            <person name="Dunlap D.S."/>
            <person name="Akob D.M."/>
        </authorList>
    </citation>
    <scope>NUCLEOTIDE SEQUENCE [LARGE SCALE GENOMIC DNA]</scope>
    <source>
        <strain evidence="5 6">SFB93</strain>
    </source>
</reference>
<dbReference type="EMBL" id="CP015519">
    <property type="protein sequence ID" value="APG28710.1"/>
    <property type="molecule type" value="Genomic_DNA"/>
</dbReference>
<dbReference type="PANTHER" id="PTHR11715">
    <property type="entry name" value="GLYCINE CLEAVAGE SYSTEM H PROTEIN"/>
    <property type="match status" value="1"/>
</dbReference>
<dbReference type="STRING" id="1842532.A7E78_13235"/>
<dbReference type="OrthoDB" id="9796712at2"/>
<dbReference type="InterPro" id="IPR017453">
    <property type="entry name" value="GCV_H_sub"/>
</dbReference>
<dbReference type="NCBIfam" id="TIGR00527">
    <property type="entry name" value="gcvH"/>
    <property type="match status" value="1"/>
</dbReference>
<dbReference type="GO" id="GO:0005737">
    <property type="term" value="C:cytoplasm"/>
    <property type="evidence" value="ECO:0007669"/>
    <property type="project" value="TreeGrafter"/>
</dbReference>
<comment type="function">
    <text evidence="3">The glycine cleavage system catalyzes the degradation of glycine. The H protein shuttles the methylamine group of glycine from the P protein to the T protein.</text>
</comment>
<dbReference type="GO" id="GO:0009249">
    <property type="term" value="P:protein lipoylation"/>
    <property type="evidence" value="ECO:0007669"/>
    <property type="project" value="TreeGrafter"/>
</dbReference>
<dbReference type="InterPro" id="IPR000089">
    <property type="entry name" value="Biotin_lipoyl"/>
</dbReference>
<dbReference type="Gene3D" id="2.40.50.100">
    <property type="match status" value="1"/>
</dbReference>
<protein>
    <recommendedName>
        <fullName evidence="3">Glycine cleavage system H protein</fullName>
    </recommendedName>
</protein>
<dbReference type="InterPro" id="IPR033753">
    <property type="entry name" value="GCV_H/Fam206"/>
</dbReference>
<dbReference type="PROSITE" id="PS50968">
    <property type="entry name" value="BIOTINYL_LIPOYL"/>
    <property type="match status" value="1"/>
</dbReference>
<organism evidence="5 6">
    <name type="scientific">Syntrophotalea acetylenivorans</name>
    <dbReference type="NCBI Taxonomy" id="1842532"/>
    <lineage>
        <taxon>Bacteria</taxon>
        <taxon>Pseudomonadati</taxon>
        <taxon>Thermodesulfobacteriota</taxon>
        <taxon>Desulfuromonadia</taxon>
        <taxon>Desulfuromonadales</taxon>
        <taxon>Syntrophotaleaceae</taxon>
        <taxon>Syntrophotalea</taxon>
    </lineage>
</organism>
<feature type="domain" description="Lipoyl-binding" evidence="4">
    <location>
        <begin position="22"/>
        <end position="104"/>
    </location>
</feature>
<evidence type="ECO:0000256" key="1">
    <source>
        <dbReference type="ARBA" id="ARBA00009249"/>
    </source>
</evidence>
<evidence type="ECO:0000313" key="6">
    <source>
        <dbReference type="Proteomes" id="UP000182517"/>
    </source>
</evidence>
<evidence type="ECO:0000256" key="3">
    <source>
        <dbReference type="HAMAP-Rule" id="MF_00272"/>
    </source>
</evidence>
<dbReference type="NCBIfam" id="NF002270">
    <property type="entry name" value="PRK01202.1"/>
    <property type="match status" value="1"/>
</dbReference>
<dbReference type="KEGG" id="pef:A7E78_13235"/>
<dbReference type="InterPro" id="IPR002930">
    <property type="entry name" value="GCV_H"/>
</dbReference>
<dbReference type="PANTHER" id="PTHR11715:SF3">
    <property type="entry name" value="GLYCINE CLEAVAGE SYSTEM H PROTEIN-RELATED"/>
    <property type="match status" value="1"/>
</dbReference>
<accession>A0A1L3GS69</accession>
<keyword evidence="2 3" id="KW-0450">Lipoyl</keyword>
<proteinExistence type="inferred from homology"/>
<dbReference type="Proteomes" id="UP000182517">
    <property type="component" value="Chromosome"/>
</dbReference>
<evidence type="ECO:0000259" key="4">
    <source>
        <dbReference type="PROSITE" id="PS50968"/>
    </source>
</evidence>
<dbReference type="Pfam" id="PF01597">
    <property type="entry name" value="GCV_H"/>
    <property type="match status" value="1"/>
</dbReference>
<dbReference type="HAMAP" id="MF_00272">
    <property type="entry name" value="GcvH"/>
    <property type="match status" value="1"/>
</dbReference>
<evidence type="ECO:0000256" key="2">
    <source>
        <dbReference type="ARBA" id="ARBA00022823"/>
    </source>
</evidence>
<evidence type="ECO:0000313" key="5">
    <source>
        <dbReference type="EMBL" id="APG28710.1"/>
    </source>
</evidence>
<dbReference type="InterPro" id="IPR011053">
    <property type="entry name" value="Single_hybrid_motif"/>
</dbReference>
<sequence>MEIPEELLYTEEHLWLLVEGDTATIGVSEYLQEDLEELTSVELPQTGDLLELGSPMATAESINTLFDFYAPLTGEVLEINDALEDSPEWLHHSPYEDGWLLRMKIEVSAELEDLLESDDYQDFIDGF</sequence>
<dbReference type="AlphaFoldDB" id="A0A1L3GS69"/>
<keyword evidence="6" id="KW-1185">Reference proteome</keyword>
<comment type="similarity">
    <text evidence="1 3">Belongs to the GcvH family.</text>
</comment>
<gene>
    <name evidence="3" type="primary">gcvH</name>
    <name evidence="5" type="ORF">A7E78_13235</name>
</gene>
<comment type="cofactor">
    <cofactor evidence="3">
        <name>(R)-lipoate</name>
        <dbReference type="ChEBI" id="CHEBI:83088"/>
    </cofactor>
    <text evidence="3">Binds 1 lipoyl cofactor covalently.</text>
</comment>
<name>A0A1L3GS69_9BACT</name>
<dbReference type="CDD" id="cd06848">
    <property type="entry name" value="GCS_H"/>
    <property type="match status" value="1"/>
</dbReference>
<comment type="caution">
    <text evidence="3">Lacks conserved residue(s) required for the propagation of feature annotation.</text>
</comment>